<dbReference type="SUPFAM" id="SSF53335">
    <property type="entry name" value="S-adenosyl-L-methionine-dependent methyltransferases"/>
    <property type="match status" value="1"/>
</dbReference>
<dbReference type="InterPro" id="IPR001296">
    <property type="entry name" value="Glyco_trans_1"/>
</dbReference>
<keyword evidence="5" id="KW-0808">Transferase</keyword>
<dbReference type="STRING" id="395493.BegalDRAFT_3210"/>
<dbReference type="CDD" id="cd02440">
    <property type="entry name" value="AdoMet_MTases"/>
    <property type="match status" value="1"/>
</dbReference>
<dbReference type="Pfam" id="PF08241">
    <property type="entry name" value="Methyltransf_11"/>
    <property type="match status" value="1"/>
</dbReference>
<dbReference type="eggNOG" id="COG0438">
    <property type="taxonomic scope" value="Bacteria"/>
</dbReference>
<evidence type="ECO:0000259" key="3">
    <source>
        <dbReference type="Pfam" id="PF08241"/>
    </source>
</evidence>
<dbReference type="InterPro" id="IPR013216">
    <property type="entry name" value="Methyltransf_11"/>
</dbReference>
<evidence type="ECO:0000259" key="2">
    <source>
        <dbReference type="Pfam" id="PF00534"/>
    </source>
</evidence>
<reference evidence="5 6" key="1">
    <citation type="submission" date="2011-11" db="EMBL/GenBank/DDBJ databases">
        <title>Improved High-Quality Draft sequence of Beggiatoa alba B18lD.</title>
        <authorList>
            <consortium name="US DOE Joint Genome Institute"/>
            <person name="Lucas S."/>
            <person name="Han J."/>
            <person name="Lapidus A."/>
            <person name="Cheng J.-F."/>
            <person name="Goodwin L."/>
            <person name="Pitluck S."/>
            <person name="Peters L."/>
            <person name="Mikhailova N."/>
            <person name="Held B."/>
            <person name="Detter J.C."/>
            <person name="Han C."/>
            <person name="Tapia R."/>
            <person name="Land M."/>
            <person name="Hauser L."/>
            <person name="Kyrpides N."/>
            <person name="Ivanova N."/>
            <person name="Pagani I."/>
            <person name="Samuel K."/>
            <person name="Teske A."/>
            <person name="Mueller J."/>
            <person name="Woyke T."/>
        </authorList>
    </citation>
    <scope>NUCLEOTIDE SEQUENCE [LARGE SCALE GENOMIC DNA]</scope>
    <source>
        <strain evidence="5 6">B18LD</strain>
    </source>
</reference>
<keyword evidence="1" id="KW-0175">Coiled coil</keyword>
<dbReference type="Gene3D" id="3.40.50.2000">
    <property type="entry name" value="Glycogen Phosphorylase B"/>
    <property type="match status" value="3"/>
</dbReference>
<dbReference type="GO" id="GO:0016757">
    <property type="term" value="F:glycosyltransferase activity"/>
    <property type="evidence" value="ECO:0007669"/>
    <property type="project" value="InterPro"/>
</dbReference>
<keyword evidence="6" id="KW-1185">Reference proteome</keyword>
<gene>
    <name evidence="5" type="ORF">BegalDRAFT_3210</name>
</gene>
<dbReference type="Gene3D" id="3.40.50.150">
    <property type="entry name" value="Vaccinia Virus protein VP39"/>
    <property type="match status" value="1"/>
</dbReference>
<dbReference type="Pfam" id="PF13439">
    <property type="entry name" value="Glyco_transf_4"/>
    <property type="match status" value="1"/>
</dbReference>
<dbReference type="InterPro" id="IPR029063">
    <property type="entry name" value="SAM-dependent_MTases_sf"/>
</dbReference>
<dbReference type="GO" id="GO:1901135">
    <property type="term" value="P:carbohydrate derivative metabolic process"/>
    <property type="evidence" value="ECO:0007669"/>
    <property type="project" value="UniProtKB-ARBA"/>
</dbReference>
<evidence type="ECO:0000256" key="1">
    <source>
        <dbReference type="SAM" id="Coils"/>
    </source>
</evidence>
<dbReference type="CDD" id="cd03801">
    <property type="entry name" value="GT4_PimA-like"/>
    <property type="match status" value="2"/>
</dbReference>
<dbReference type="SUPFAM" id="SSF53756">
    <property type="entry name" value="UDP-Glycosyltransferase/glycogen phosphorylase"/>
    <property type="match status" value="2"/>
</dbReference>
<dbReference type="HOGENOM" id="CLU_259172_0_0_6"/>
<dbReference type="PANTHER" id="PTHR12526:SF600">
    <property type="entry name" value="GLYCOSYL TRANSFERASE GROUP 1"/>
    <property type="match status" value="1"/>
</dbReference>
<dbReference type="InterPro" id="IPR028098">
    <property type="entry name" value="Glyco_trans_4-like_N"/>
</dbReference>
<feature type="domain" description="Glycosyl transferase family 1" evidence="2">
    <location>
        <begin position="686"/>
        <end position="779"/>
    </location>
</feature>
<evidence type="ECO:0000313" key="6">
    <source>
        <dbReference type="Proteomes" id="UP000005744"/>
    </source>
</evidence>
<evidence type="ECO:0000259" key="4">
    <source>
        <dbReference type="Pfam" id="PF13439"/>
    </source>
</evidence>
<proteinExistence type="predicted"/>
<dbReference type="PANTHER" id="PTHR12526">
    <property type="entry name" value="GLYCOSYLTRANSFERASE"/>
    <property type="match status" value="1"/>
</dbReference>
<organism evidence="5 6">
    <name type="scientific">Beggiatoa alba B18LD</name>
    <dbReference type="NCBI Taxonomy" id="395493"/>
    <lineage>
        <taxon>Bacteria</taxon>
        <taxon>Pseudomonadati</taxon>
        <taxon>Pseudomonadota</taxon>
        <taxon>Gammaproteobacteria</taxon>
        <taxon>Thiotrichales</taxon>
        <taxon>Thiotrichaceae</taxon>
        <taxon>Beggiatoa</taxon>
    </lineage>
</organism>
<feature type="domain" description="Methyltransferase type 11" evidence="3">
    <location>
        <begin position="178"/>
        <end position="270"/>
    </location>
</feature>
<dbReference type="eggNOG" id="COG2230">
    <property type="taxonomic scope" value="Bacteria"/>
</dbReference>
<dbReference type="OrthoDB" id="9802524at2"/>
<dbReference type="RefSeq" id="WP_002691735.1">
    <property type="nucleotide sequence ID" value="NZ_JH600070.1"/>
</dbReference>
<dbReference type="EMBL" id="JH600070">
    <property type="protein sequence ID" value="EIJ44031.1"/>
    <property type="molecule type" value="Genomic_DNA"/>
</dbReference>
<dbReference type="GO" id="GO:0008757">
    <property type="term" value="F:S-adenosylmethionine-dependent methyltransferase activity"/>
    <property type="evidence" value="ECO:0007669"/>
    <property type="project" value="InterPro"/>
</dbReference>
<evidence type="ECO:0000313" key="5">
    <source>
        <dbReference type="EMBL" id="EIJ44031.1"/>
    </source>
</evidence>
<feature type="domain" description="Glycosyltransferase subfamily 4-like N-terminal" evidence="4">
    <location>
        <begin position="946"/>
        <end position="1137"/>
    </location>
</feature>
<dbReference type="Proteomes" id="UP000005744">
    <property type="component" value="Unassembled WGS sequence"/>
</dbReference>
<accession>I3CK88</accession>
<feature type="coiled-coil region" evidence="1">
    <location>
        <begin position="818"/>
        <end position="880"/>
    </location>
</feature>
<sequence>MTTQQTYTVLILTDYATPTAETPLTETVYAWQLAQQISQHGFNVIWASTAAYAHNATIAITACQCVVCPDAQALQNLLKNTAIDVVITENQALANWLPASFSQPVISHLLTAKNQFFFSLFNRPANTTAINSSLETISLNQLFNPIGTPFLDGKLADYQKDALTALKQAVDIRGKNILEIGADNANVLYELELAGMQRGVGINNWYWQDKTAKQRITDKIVLCHGDIRALPFEDESFDLIFNIAAFEHIHDFQIAMREMSRLLKPNGMIYGYFGPLWSSAIGHHLWFEYNGHWMRFTEPDSYAHLLRPYDHLRLDKATFFAKLAKQWGEKFAQALTYQVYENPHINRYTYADYLRFFHESGLTLRLCRNVGAISIDAELAETLANELPDGQQIDFTCSTLEVLLQKTKNTVSNSTQQTDLIINSESSEQKNRKIFLITHGMFPVTGESVTGNGIRAWGLAMGLKHQGFEVIYATQANTVRTIPEQSLVTLAPYQDYQHLQALIAQHQPAVLIVGYWEIMRQLPENFPIPIVLDLLAPRLLEAEFQEQHNVELELIDYIYTLSRADHFLCCTKRQKGFHISWLLMSGISCKSNPLDLIPISANPQLPQRPTPAPDHQPAFVYGGVIWPWRDPSAWMLVIMRTLDTHARGKLHLVVGKYPLAGGEAISLKLPEEDRYQHILHKSDLMPYNEMEQFYLQADIGIELGTKNCERELSFSFRVIDYLRCGLPVICNDFLEVADLIREYDAGWVIPSDDDQALASVVSRIITGQENLAQKSANAQRLILEQFNWEKTTQPLVDFCRNPHKLDKRSHFFMALAKRFSHEQDAQQLQQQLESVKAQLTAEQVLATQITEAKLQSWAECERLKQEIAQLHQQQAETAQQVTLWQDIAEQRRLKTRFKHLNQGVKLLYRAVVNRFFMPLANRLKNRHQKHLAIVTRHDVFPVDHGAAAKIYHTARALSSLYDEVYLITADREKFYIFQNGAMREELYPRLLRRLWAQPEETLRQTLKAQYGIPLDDAFLFFPLLDKNFRLRVLYVALQKKIDVYQAEFPAYLDACRWAHFLFRGQTSIVEHNVEFARIARTYNVSSATETFMRETEIRLCRTADNVIVVSQADLEKLEQVGVPNQQLTLIPHGVDLNAFNHPSPSPEQIRQQYGISQDDIVLVFHGIYLYPPNRQAVELIDNVILPALNQRGYYPKCLAVGKYPPAQKNHPDLHFTGVVDEVAPYLKAADIAIVPLQDGGGTRMKILEYFASSLPVIATAKGAEGIPVINGQSIMIEDDMNAFVEAIIQLITDTTARYRLGNAGRTFVEQFDWQAIAGRYWELYEGGKK</sequence>
<protein>
    <submittedName>
        <fullName evidence="5">Glycosyltransferase</fullName>
    </submittedName>
</protein>
<dbReference type="Pfam" id="PF13692">
    <property type="entry name" value="Glyco_trans_1_4"/>
    <property type="match status" value="1"/>
</dbReference>
<name>I3CK88_9GAMM</name>
<dbReference type="Pfam" id="PF00534">
    <property type="entry name" value="Glycos_transf_1"/>
    <property type="match status" value="1"/>
</dbReference>